<dbReference type="KEGG" id="lsw:GTO87_05930"/>
<evidence type="ECO:0000313" key="2">
    <source>
        <dbReference type="Proteomes" id="UP000510886"/>
    </source>
</evidence>
<reference evidence="1 2" key="1">
    <citation type="submission" date="2020-01" db="EMBL/GenBank/DDBJ databases">
        <title>Complete and circular genome sequences of six lactobacillus isolates from horses.</title>
        <authorList>
            <person name="Hassan H.M."/>
        </authorList>
    </citation>
    <scope>NUCLEOTIDE SEQUENCE [LARGE SCALE GENOMIC DNA]</scope>
    <source>
        <strain evidence="1 2">1A</strain>
    </source>
</reference>
<accession>A0A7H9ELC3</accession>
<dbReference type="EMBL" id="CP047418">
    <property type="protein sequence ID" value="QLL78179.1"/>
    <property type="molecule type" value="Genomic_DNA"/>
</dbReference>
<protein>
    <submittedName>
        <fullName evidence="1">Uncharacterized protein</fullName>
    </submittedName>
</protein>
<dbReference type="AlphaFoldDB" id="A0A7H9ELC3"/>
<gene>
    <name evidence="1" type="ORF">GTO87_05930</name>
</gene>
<dbReference type="Proteomes" id="UP000510886">
    <property type="component" value="Chromosome"/>
</dbReference>
<proteinExistence type="predicted"/>
<dbReference type="RefSeq" id="WP_180848473.1">
    <property type="nucleotide sequence ID" value="NZ_CP047418.1"/>
</dbReference>
<evidence type="ECO:0000313" key="1">
    <source>
        <dbReference type="EMBL" id="QLL78179.1"/>
    </source>
</evidence>
<organism evidence="1 2">
    <name type="scientific">Ligilactobacillus saerimneri</name>
    <dbReference type="NCBI Taxonomy" id="228229"/>
    <lineage>
        <taxon>Bacteria</taxon>
        <taxon>Bacillati</taxon>
        <taxon>Bacillota</taxon>
        <taxon>Bacilli</taxon>
        <taxon>Lactobacillales</taxon>
        <taxon>Lactobacillaceae</taxon>
        <taxon>Ligilactobacillus</taxon>
    </lineage>
</organism>
<sequence length="72" mass="8321">MKLNNELANRIKDDFNSLAPGTKGAFSYPEFNQHEVESLLNELHIKFPTIFSKPDTYYDQAVNVIITHPKNR</sequence>
<name>A0A7H9ELC3_9LACO</name>